<organism evidence="9">
    <name type="scientific">Schizophyllum commune (strain H4-8 / FGSC 9210)</name>
    <name type="common">Split gill fungus</name>
    <dbReference type="NCBI Taxonomy" id="578458"/>
    <lineage>
        <taxon>Eukaryota</taxon>
        <taxon>Fungi</taxon>
        <taxon>Dikarya</taxon>
        <taxon>Basidiomycota</taxon>
        <taxon>Agaricomycotina</taxon>
        <taxon>Agaricomycetes</taxon>
        <taxon>Agaricomycetidae</taxon>
        <taxon>Agaricales</taxon>
        <taxon>Schizophyllaceae</taxon>
        <taxon>Schizophyllum</taxon>
    </lineage>
</organism>
<dbReference type="GO" id="GO:0016491">
    <property type="term" value="F:oxidoreductase activity"/>
    <property type="evidence" value="ECO:0007669"/>
    <property type="project" value="UniProtKB-KW"/>
</dbReference>
<proteinExistence type="inferred from homology"/>
<feature type="domain" description="FAD-binding PCMH-type" evidence="7">
    <location>
        <begin position="63"/>
        <end position="235"/>
    </location>
</feature>
<evidence type="ECO:0000313" key="8">
    <source>
        <dbReference type="EMBL" id="EFI98075.1"/>
    </source>
</evidence>
<dbReference type="GO" id="GO:0071949">
    <property type="term" value="F:FAD binding"/>
    <property type="evidence" value="ECO:0007669"/>
    <property type="project" value="InterPro"/>
</dbReference>
<dbReference type="InterPro" id="IPR036318">
    <property type="entry name" value="FAD-bd_PCMH-like_sf"/>
</dbReference>
<evidence type="ECO:0000256" key="6">
    <source>
        <dbReference type="SAM" id="SignalP"/>
    </source>
</evidence>
<dbReference type="InterPro" id="IPR006094">
    <property type="entry name" value="Oxid_FAD_bind_N"/>
</dbReference>
<dbReference type="Gene3D" id="3.40.462.20">
    <property type="match status" value="1"/>
</dbReference>
<dbReference type="AlphaFoldDB" id="D8Q299"/>
<dbReference type="PANTHER" id="PTHR42973">
    <property type="entry name" value="BINDING OXIDOREDUCTASE, PUTATIVE (AFU_ORTHOLOGUE AFUA_1G17690)-RELATED"/>
    <property type="match status" value="1"/>
</dbReference>
<evidence type="ECO:0000313" key="9">
    <source>
        <dbReference type="Proteomes" id="UP000007431"/>
    </source>
</evidence>
<reference evidence="8 9" key="1">
    <citation type="journal article" date="2010" name="Nat. Biotechnol.">
        <title>Genome sequence of the model mushroom Schizophyllum commune.</title>
        <authorList>
            <person name="Ohm R.A."/>
            <person name="de Jong J.F."/>
            <person name="Lugones L.G."/>
            <person name="Aerts A."/>
            <person name="Kothe E."/>
            <person name="Stajich J.E."/>
            <person name="de Vries R.P."/>
            <person name="Record E."/>
            <person name="Levasseur A."/>
            <person name="Baker S.E."/>
            <person name="Bartholomew K.A."/>
            <person name="Coutinho P.M."/>
            <person name="Erdmann S."/>
            <person name="Fowler T.J."/>
            <person name="Gathman A.C."/>
            <person name="Lombard V."/>
            <person name="Henrissat B."/>
            <person name="Knabe N."/>
            <person name="Kuees U."/>
            <person name="Lilly W.W."/>
            <person name="Lindquist E."/>
            <person name="Lucas S."/>
            <person name="Magnuson J.K."/>
            <person name="Piumi F."/>
            <person name="Raudaskoski M."/>
            <person name="Salamov A."/>
            <person name="Schmutz J."/>
            <person name="Schwarze F.W.M.R."/>
            <person name="vanKuyk P.A."/>
            <person name="Horton J.S."/>
            <person name="Grigoriev I.V."/>
            <person name="Woesten H.A.B."/>
        </authorList>
    </citation>
    <scope>NUCLEOTIDE SEQUENCE [LARGE SCALE GENOMIC DNA]</scope>
    <source>
        <strain evidence="9">H4-8 / FGSC 9210</strain>
    </source>
</reference>
<protein>
    <recommendedName>
        <fullName evidence="7">FAD-binding PCMH-type domain-containing protein</fullName>
    </recommendedName>
</protein>
<dbReference type="SUPFAM" id="SSF56176">
    <property type="entry name" value="FAD-binding/transporter-associated domain-like"/>
    <property type="match status" value="1"/>
</dbReference>
<name>D8Q299_SCHCM</name>
<keyword evidence="3" id="KW-0285">Flavoprotein</keyword>
<dbReference type="Pfam" id="PF01565">
    <property type="entry name" value="FAD_binding_4"/>
    <property type="match status" value="1"/>
</dbReference>
<comment type="cofactor">
    <cofactor evidence="1">
        <name>FAD</name>
        <dbReference type="ChEBI" id="CHEBI:57692"/>
    </cofactor>
</comment>
<keyword evidence="5" id="KW-0560">Oxidoreductase</keyword>
<feature type="signal peptide" evidence="6">
    <location>
        <begin position="1"/>
        <end position="27"/>
    </location>
</feature>
<dbReference type="InParanoid" id="D8Q299"/>
<gene>
    <name evidence="8" type="ORF">SCHCODRAFT_15584</name>
</gene>
<keyword evidence="9" id="KW-1185">Reference proteome</keyword>
<evidence type="ECO:0000256" key="4">
    <source>
        <dbReference type="ARBA" id="ARBA00022827"/>
    </source>
</evidence>
<dbReference type="InterPro" id="IPR016166">
    <property type="entry name" value="FAD-bd_PCMH"/>
</dbReference>
<dbReference type="InterPro" id="IPR016169">
    <property type="entry name" value="FAD-bd_PCMH_sub2"/>
</dbReference>
<evidence type="ECO:0000256" key="2">
    <source>
        <dbReference type="ARBA" id="ARBA00005466"/>
    </source>
</evidence>
<dbReference type="OMA" id="HDLWWAH"/>
<dbReference type="eggNOG" id="ENOG502QVGN">
    <property type="taxonomic scope" value="Eukaryota"/>
</dbReference>
<dbReference type="Proteomes" id="UP000007431">
    <property type="component" value="Unassembled WGS sequence"/>
</dbReference>
<evidence type="ECO:0000259" key="7">
    <source>
        <dbReference type="PROSITE" id="PS51387"/>
    </source>
</evidence>
<evidence type="ECO:0000256" key="1">
    <source>
        <dbReference type="ARBA" id="ARBA00001974"/>
    </source>
</evidence>
<dbReference type="VEuPathDB" id="FungiDB:SCHCODRAFT_02620314"/>
<feature type="chain" id="PRO_5003120455" description="FAD-binding PCMH-type domain-containing protein" evidence="6">
    <location>
        <begin position="28"/>
        <end position="526"/>
    </location>
</feature>
<dbReference type="EMBL" id="GL377305">
    <property type="protein sequence ID" value="EFI98075.1"/>
    <property type="molecule type" value="Genomic_DNA"/>
</dbReference>
<dbReference type="Pfam" id="PF08031">
    <property type="entry name" value="BBE"/>
    <property type="match status" value="1"/>
</dbReference>
<dbReference type="PROSITE" id="PS51387">
    <property type="entry name" value="FAD_PCMH"/>
    <property type="match status" value="1"/>
</dbReference>
<keyword evidence="6" id="KW-0732">Signal</keyword>
<sequence>MTGLPSPATTALWSLAIVLQVLLLVRAQDLNALREALAQAGVQAVFPGDETYANASAAYNTRYTIYPVAVTYPSTSEQVSAVVSAGAAQGLDVTTRSGGHSYVAGGLGGKNGSLVVDLGSFKSIEVDEETDTVTVGPGARLGDVARILNDYGRALPHGRCTTVGVGGHATGGGWGHHSRMWGLLLDRAVAETVVLSNGSIVTASEEDNADLFWGLRGAGASLGIVTSFVFATEPVPPLGGTTFQYNWNMTAAEAAASLSTFQDFVQSGIPATLGGELILSKGTVPGNIGVQFMGVHWDDPATFNDTIAPYMSLFRQPDSSNVTSGDWITVLAAWAFGNLDTSTMAPYSDAFYAKSLLTPEREGISGKAIDAFVNYLATDGFDSDVTWFAEIELYGGSNSALNAVPLDKTAFAHRDKLFNMQLYATTVSWEPPFSEDGLAFVDGQSTWFLMREVTHLVPLKRQEWRIASFRMRRQWPYGAYVNYPDDRLDNWQELFYGDHYERLTELKRTYDPQNVFNFPHSVELSS</sequence>
<dbReference type="Gene3D" id="3.30.465.10">
    <property type="match status" value="1"/>
</dbReference>
<accession>D8Q299</accession>
<keyword evidence="4" id="KW-0274">FAD</keyword>
<evidence type="ECO:0000256" key="3">
    <source>
        <dbReference type="ARBA" id="ARBA00022630"/>
    </source>
</evidence>
<dbReference type="InterPro" id="IPR050416">
    <property type="entry name" value="FAD-linked_Oxidoreductase"/>
</dbReference>
<dbReference type="HOGENOM" id="CLU_018354_10_1_1"/>
<dbReference type="PANTHER" id="PTHR42973:SF39">
    <property type="entry name" value="FAD-BINDING PCMH-TYPE DOMAIN-CONTAINING PROTEIN"/>
    <property type="match status" value="1"/>
</dbReference>
<evidence type="ECO:0000256" key="5">
    <source>
        <dbReference type="ARBA" id="ARBA00023002"/>
    </source>
</evidence>
<comment type="similarity">
    <text evidence="2">Belongs to the oxygen-dependent FAD-linked oxidoreductase family.</text>
</comment>
<dbReference type="InterPro" id="IPR012951">
    <property type="entry name" value="BBE"/>
</dbReference>